<protein>
    <recommendedName>
        <fullName evidence="4">SWIM-type domain-containing protein</fullName>
    </recommendedName>
</protein>
<dbReference type="VEuPathDB" id="FungiDB:VP01_307g4"/>
<feature type="compositionally biased region" description="Basic and acidic residues" evidence="1">
    <location>
        <begin position="271"/>
        <end position="286"/>
    </location>
</feature>
<evidence type="ECO:0008006" key="4">
    <source>
        <dbReference type="Google" id="ProtNLM"/>
    </source>
</evidence>
<feature type="compositionally biased region" description="Polar residues" evidence="1">
    <location>
        <begin position="237"/>
        <end position="253"/>
    </location>
</feature>
<dbReference type="EMBL" id="LAVV01008035">
    <property type="protein sequence ID" value="KNZ54000.1"/>
    <property type="molecule type" value="Genomic_DNA"/>
</dbReference>
<dbReference type="OrthoDB" id="1915076at2759"/>
<evidence type="ECO:0000313" key="2">
    <source>
        <dbReference type="EMBL" id="KNZ54000.1"/>
    </source>
</evidence>
<dbReference type="AlphaFoldDB" id="A0A0L6V1I2"/>
<gene>
    <name evidence="2" type="ORF">VP01_307g4</name>
</gene>
<evidence type="ECO:0000256" key="1">
    <source>
        <dbReference type="SAM" id="MobiDB-lite"/>
    </source>
</evidence>
<keyword evidence="3" id="KW-1185">Reference proteome</keyword>
<sequence>MVGTSKLIPQSSLILVPTLKITVSLLLNFPKSRISAKQVSNPPKFSDRSKKNMSHWSCLVRILTPNPDLIKFLEKFWIPCTPRFVNGWTKNILELLLESNHLTYIKTHLLNSQAGFPEVVKIITLALKEQHHKIKSLFHQQKITSLQNINIIFATCHGKIINFALQTAQNCYMTIDHTSKEWCNQAQMVRTGMPCSHKIAQLLVSGRRVEPSDFHRQWHLKCSESIVDIQLPQGAQTTRLQPTSAAKEPQNTEPCDPSGFEYVQPKKPKLQVKEEKKNQLKEEEKTQTQPTCSSSIKKQPSKEIAHAIEHDFYLGQGFFHKLENTAAQIWVDNKKTCGISHWISMPTTGNLLVELYNRPVFYFSSSWSQSSFPSSTSPNNNPPIFLALTSTWHFLALKMEDETFLPAPQYKKNWEKKLAVQRIEMEG</sequence>
<evidence type="ECO:0000313" key="3">
    <source>
        <dbReference type="Proteomes" id="UP000037035"/>
    </source>
</evidence>
<accession>A0A0L6V1I2</accession>
<name>A0A0L6V1I2_9BASI</name>
<proteinExistence type="predicted"/>
<organism evidence="2 3">
    <name type="scientific">Puccinia sorghi</name>
    <dbReference type="NCBI Taxonomy" id="27349"/>
    <lineage>
        <taxon>Eukaryota</taxon>
        <taxon>Fungi</taxon>
        <taxon>Dikarya</taxon>
        <taxon>Basidiomycota</taxon>
        <taxon>Pucciniomycotina</taxon>
        <taxon>Pucciniomycetes</taxon>
        <taxon>Pucciniales</taxon>
        <taxon>Pucciniaceae</taxon>
        <taxon>Puccinia</taxon>
    </lineage>
</organism>
<dbReference type="Proteomes" id="UP000037035">
    <property type="component" value="Unassembled WGS sequence"/>
</dbReference>
<feature type="region of interest" description="Disordered" evidence="1">
    <location>
        <begin position="237"/>
        <end position="298"/>
    </location>
</feature>
<reference evidence="2 3" key="1">
    <citation type="submission" date="2015-08" db="EMBL/GenBank/DDBJ databases">
        <title>Next Generation Sequencing and Analysis of the Genome of Puccinia sorghi L Schw, the Causal Agent of Maize Common Rust.</title>
        <authorList>
            <person name="Rochi L."/>
            <person name="Burguener G."/>
            <person name="Darino M."/>
            <person name="Turjanski A."/>
            <person name="Kreff E."/>
            <person name="Dieguez M.J."/>
            <person name="Sacco F."/>
        </authorList>
    </citation>
    <scope>NUCLEOTIDE SEQUENCE [LARGE SCALE GENOMIC DNA]</scope>
    <source>
        <strain evidence="2 3">RO10H11247</strain>
    </source>
</reference>
<comment type="caution">
    <text evidence="2">The sequence shown here is derived from an EMBL/GenBank/DDBJ whole genome shotgun (WGS) entry which is preliminary data.</text>
</comment>